<name>A0A8D5U476_9CREN</name>
<accession>A0A8D5U476</accession>
<dbReference type="AlphaFoldDB" id="A0A8D5U476"/>
<proteinExistence type="predicted"/>
<dbReference type="GeneID" id="66162008"/>
<protein>
    <submittedName>
        <fullName evidence="1">Uncharacterized protein</fullName>
    </submittedName>
</protein>
<gene>
    <name evidence="1" type="ORF">KN1_02560</name>
</gene>
<dbReference type="KEGG" id="csty:KN1_02560"/>
<dbReference type="RefSeq" id="WP_221288948.1">
    <property type="nucleotide sequence ID" value="NZ_AP024597.1"/>
</dbReference>
<evidence type="ECO:0000313" key="1">
    <source>
        <dbReference type="EMBL" id="BCU68959.1"/>
    </source>
</evidence>
<organism evidence="1 2">
    <name type="scientific">Stygiolobus caldivivus</name>
    <dbReference type="NCBI Taxonomy" id="2824673"/>
    <lineage>
        <taxon>Archaea</taxon>
        <taxon>Thermoproteota</taxon>
        <taxon>Thermoprotei</taxon>
        <taxon>Sulfolobales</taxon>
        <taxon>Sulfolobaceae</taxon>
        <taxon>Stygiolobus</taxon>
    </lineage>
</organism>
<reference evidence="1 2" key="1">
    <citation type="submission" date="2021-04" db="EMBL/GenBank/DDBJ databases">
        <title>Complete genome sequence of Stygiolobus sp. KN-1.</title>
        <authorList>
            <person name="Nakamura K."/>
            <person name="Sakai H."/>
            <person name="Kurosawa N."/>
        </authorList>
    </citation>
    <scope>NUCLEOTIDE SEQUENCE [LARGE SCALE GENOMIC DNA]</scope>
    <source>
        <strain evidence="1 2">KN-1</strain>
    </source>
</reference>
<dbReference type="EMBL" id="AP024597">
    <property type="protein sequence ID" value="BCU68959.1"/>
    <property type="molecule type" value="Genomic_DNA"/>
</dbReference>
<keyword evidence="2" id="KW-1185">Reference proteome</keyword>
<sequence>MKLKTKRVEEIIVPPLPEYSYICNGEIVTTECKGSMIFRDPDFITIQSQDVLSSFSISSIISMKTRGRKRERWNHYLIKYPLHLERDDTSFILSSNGFLTVYVDGIDICGISGDVVYKEYRVIASKKDFEDKLNEALKLRPNLVITEARELWSFVTAFRVLYIEQNLRKELEKILGVTRIECNEITSVDGTVICKR</sequence>
<evidence type="ECO:0000313" key="2">
    <source>
        <dbReference type="Proteomes" id="UP000825123"/>
    </source>
</evidence>
<dbReference type="Proteomes" id="UP000825123">
    <property type="component" value="Chromosome"/>
</dbReference>